<dbReference type="OrthoDB" id="26681at2759"/>
<evidence type="ECO:0008006" key="5">
    <source>
        <dbReference type="Google" id="ProtNLM"/>
    </source>
</evidence>
<dbReference type="Proteomes" id="UP000748025">
    <property type="component" value="Unassembled WGS sequence"/>
</dbReference>
<reference evidence="3" key="1">
    <citation type="journal article" date="2020" name="bioRxiv">
        <title>Whole genome comparisons of ergot fungi reveals the divergence and evolution of species within the genus Claviceps are the result of varying mechanisms driving genome evolution and host range expansion.</title>
        <authorList>
            <person name="Wyka S.A."/>
            <person name="Mondo S.J."/>
            <person name="Liu M."/>
            <person name="Dettman J."/>
            <person name="Nalam V."/>
            <person name="Broders K.D."/>
        </authorList>
    </citation>
    <scope>NUCLEOTIDE SEQUENCE</scope>
    <source>
        <strain evidence="3">CCC 602</strain>
    </source>
</reference>
<feature type="non-terminal residue" evidence="3">
    <location>
        <position position="1"/>
    </location>
</feature>
<keyword evidence="1 2" id="KW-0853">WD repeat</keyword>
<dbReference type="InterPro" id="IPR051944">
    <property type="entry name" value="BEACH_domain_protein"/>
</dbReference>
<protein>
    <recommendedName>
        <fullName evidence="5">WD_REPEATS_REGION domain-containing protein</fullName>
    </recommendedName>
</protein>
<dbReference type="Pfam" id="PF00400">
    <property type="entry name" value="WD40"/>
    <property type="match status" value="1"/>
</dbReference>
<comment type="caution">
    <text evidence="3">The sequence shown here is derived from an EMBL/GenBank/DDBJ whole genome shotgun (WGS) entry which is preliminary data.</text>
</comment>
<dbReference type="InterPro" id="IPR001680">
    <property type="entry name" value="WD40_rpt"/>
</dbReference>
<keyword evidence="4" id="KW-1185">Reference proteome</keyword>
<dbReference type="PANTHER" id="PTHR46108">
    <property type="entry name" value="BLUE CHEESE"/>
    <property type="match status" value="1"/>
</dbReference>
<dbReference type="SUPFAM" id="SSF50978">
    <property type="entry name" value="WD40 repeat-like"/>
    <property type="match status" value="1"/>
</dbReference>
<dbReference type="AlphaFoldDB" id="A0A9P7N469"/>
<sequence length="289" mass="32387">RLLCASPFRLNFAPYDKFLEWGYADNSIRFFFSDNRKISCACFADAKTLITAGEDCVVSVYTVQTSVGKQVELQPRSSVFGHKTLVTAIAVSKSFSTFVTASADGQAFLWDLNQLTFIRKLPLVRHVECAAMNNVSGEVLLCSGPNVLLYSLNGTLILEQNICAEQEDYVHSCAFYEGAGSEWLENHLIFTGHSKGRVNVWRKCVLAGRWKLELLRRLDHVDFKSDNDRNTDAGISCITPMPTCVYTGDEDGRVIDRLSVPFDLSTTMTRWSDSMPFDLKRNTAPAYKS</sequence>
<dbReference type="PANTHER" id="PTHR46108:SF4">
    <property type="entry name" value="BLUE CHEESE"/>
    <property type="match status" value="1"/>
</dbReference>
<evidence type="ECO:0000313" key="4">
    <source>
        <dbReference type="Proteomes" id="UP000748025"/>
    </source>
</evidence>
<evidence type="ECO:0000256" key="1">
    <source>
        <dbReference type="ARBA" id="ARBA00022574"/>
    </source>
</evidence>
<proteinExistence type="predicted"/>
<accession>A0A9P7N469</accession>
<evidence type="ECO:0000313" key="3">
    <source>
        <dbReference type="EMBL" id="KAG5989786.1"/>
    </source>
</evidence>
<dbReference type="InterPro" id="IPR015943">
    <property type="entry name" value="WD40/YVTN_repeat-like_dom_sf"/>
</dbReference>
<dbReference type="InterPro" id="IPR036322">
    <property type="entry name" value="WD40_repeat_dom_sf"/>
</dbReference>
<dbReference type="Gene3D" id="2.130.10.10">
    <property type="entry name" value="YVTN repeat-like/Quinoprotein amine dehydrogenase"/>
    <property type="match status" value="1"/>
</dbReference>
<dbReference type="SMART" id="SM00320">
    <property type="entry name" value="WD40"/>
    <property type="match status" value="3"/>
</dbReference>
<gene>
    <name evidence="3" type="ORF">E4U43_004431</name>
</gene>
<dbReference type="PROSITE" id="PS50294">
    <property type="entry name" value="WD_REPEATS_REGION"/>
    <property type="match status" value="1"/>
</dbReference>
<dbReference type="EMBL" id="SRPW01002885">
    <property type="protein sequence ID" value="KAG5989786.1"/>
    <property type="molecule type" value="Genomic_DNA"/>
</dbReference>
<name>A0A9P7N469_9HYPO</name>
<organism evidence="3 4">
    <name type="scientific">Claviceps pusilla</name>
    <dbReference type="NCBI Taxonomy" id="123648"/>
    <lineage>
        <taxon>Eukaryota</taxon>
        <taxon>Fungi</taxon>
        <taxon>Dikarya</taxon>
        <taxon>Ascomycota</taxon>
        <taxon>Pezizomycotina</taxon>
        <taxon>Sordariomycetes</taxon>
        <taxon>Hypocreomycetidae</taxon>
        <taxon>Hypocreales</taxon>
        <taxon>Clavicipitaceae</taxon>
        <taxon>Claviceps</taxon>
    </lineage>
</organism>
<dbReference type="PROSITE" id="PS50082">
    <property type="entry name" value="WD_REPEATS_2"/>
    <property type="match status" value="1"/>
</dbReference>
<evidence type="ECO:0000256" key="2">
    <source>
        <dbReference type="PROSITE-ProRule" id="PRU00221"/>
    </source>
</evidence>
<feature type="repeat" description="WD" evidence="2">
    <location>
        <begin position="79"/>
        <end position="120"/>
    </location>
</feature>